<accession>A0A7Y0HH26</accession>
<dbReference type="AlphaFoldDB" id="A0A7Y0HH26"/>
<reference evidence="2 3" key="1">
    <citation type="submission" date="2020-04" db="EMBL/GenBank/DDBJ databases">
        <title>Rhodospirillaceae bacterium KN72 isolated from deep sea.</title>
        <authorList>
            <person name="Zhang D.-C."/>
        </authorList>
    </citation>
    <scope>NUCLEOTIDE SEQUENCE [LARGE SCALE GENOMIC DNA]</scope>
    <source>
        <strain evidence="2 3">KN72</strain>
    </source>
</reference>
<name>A0A7Y0HH26_9PROT</name>
<evidence type="ECO:0000259" key="1">
    <source>
        <dbReference type="SMART" id="SM00849"/>
    </source>
</evidence>
<dbReference type="PANTHER" id="PTHR46018:SF2">
    <property type="entry name" value="ZINC PHOSPHODIESTERASE ELAC PROTEIN 1"/>
    <property type="match status" value="1"/>
</dbReference>
<evidence type="ECO:0000313" key="3">
    <source>
        <dbReference type="Proteomes" id="UP000539372"/>
    </source>
</evidence>
<dbReference type="Gene3D" id="3.60.15.10">
    <property type="entry name" value="Ribonuclease Z/Hydroxyacylglutathione hydrolase-like"/>
    <property type="match status" value="1"/>
</dbReference>
<dbReference type="SUPFAM" id="SSF56281">
    <property type="entry name" value="Metallo-hydrolase/oxidoreductase"/>
    <property type="match status" value="1"/>
</dbReference>
<dbReference type="RefSeq" id="WP_169625400.1">
    <property type="nucleotide sequence ID" value="NZ_JABBNT010000003.1"/>
</dbReference>
<dbReference type="Proteomes" id="UP000539372">
    <property type="component" value="Unassembled WGS sequence"/>
</dbReference>
<evidence type="ECO:0000313" key="2">
    <source>
        <dbReference type="EMBL" id="NMM45024.1"/>
    </source>
</evidence>
<gene>
    <name evidence="2" type="ORF">HH303_11085</name>
</gene>
<organism evidence="2 3">
    <name type="scientific">Pacificispira spongiicola</name>
    <dbReference type="NCBI Taxonomy" id="2729598"/>
    <lineage>
        <taxon>Bacteria</taxon>
        <taxon>Pseudomonadati</taxon>
        <taxon>Pseudomonadota</taxon>
        <taxon>Alphaproteobacteria</taxon>
        <taxon>Rhodospirillales</taxon>
        <taxon>Rhodospirillaceae</taxon>
        <taxon>Pacificispira</taxon>
    </lineage>
</organism>
<keyword evidence="3" id="KW-1185">Reference proteome</keyword>
<protein>
    <submittedName>
        <fullName evidence="2">MBL fold metallo-hydrolase</fullName>
    </submittedName>
</protein>
<dbReference type="GO" id="GO:0042781">
    <property type="term" value="F:3'-tRNA processing endoribonuclease activity"/>
    <property type="evidence" value="ECO:0007669"/>
    <property type="project" value="TreeGrafter"/>
</dbReference>
<dbReference type="EMBL" id="JABBNT010000003">
    <property type="protein sequence ID" value="NMM45024.1"/>
    <property type="molecule type" value="Genomic_DNA"/>
</dbReference>
<dbReference type="Pfam" id="PF12706">
    <property type="entry name" value="Lactamase_B_2"/>
    <property type="match status" value="1"/>
</dbReference>
<dbReference type="InterPro" id="IPR001279">
    <property type="entry name" value="Metallo-B-lactamas"/>
</dbReference>
<dbReference type="SMART" id="SM00849">
    <property type="entry name" value="Lactamase_B"/>
    <property type="match status" value="1"/>
</dbReference>
<feature type="domain" description="Metallo-beta-lactamase" evidence="1">
    <location>
        <begin position="34"/>
        <end position="228"/>
    </location>
</feature>
<proteinExistence type="predicted"/>
<sequence>MARDGNGQDFFVKFWGTRGSIACSGPDTIRYGGNTSCLEVMCGKRRLVFDGGTGLRKLGRVIAQEIFQNGPQEIDLFLTHTHLDHIIGLPFFVPFHLPGNNPRLWAGNLLPDRTLRGTLSEMMQAPLFPVPPETFRAKVEFRDFECGDTLHPADGITLRTAPLNHPNGACGYRIEFDGRSICYITDTEHYPDGKRDQTLIDLVRDTDIMIYDATYTEEEYPRFVGFGHSTWQEAVRVADEAGVKTLVLFHHEPTHDDEFMDDIAEQLEDARPGSHVAREGMILKP</sequence>
<keyword evidence="2" id="KW-0378">Hydrolase</keyword>
<comment type="caution">
    <text evidence="2">The sequence shown here is derived from an EMBL/GenBank/DDBJ whole genome shotgun (WGS) entry which is preliminary data.</text>
</comment>
<dbReference type="PANTHER" id="PTHR46018">
    <property type="entry name" value="ZINC PHOSPHODIESTERASE ELAC PROTEIN 1"/>
    <property type="match status" value="1"/>
</dbReference>
<dbReference type="InterPro" id="IPR036866">
    <property type="entry name" value="RibonucZ/Hydroxyglut_hydro"/>
</dbReference>
<dbReference type="CDD" id="cd07715">
    <property type="entry name" value="TaR3-like_MBL-fold"/>
    <property type="match status" value="1"/>
</dbReference>